<protein>
    <recommendedName>
        <fullName evidence="4">Cell division protein FtsL</fullName>
    </recommendedName>
</protein>
<keyword evidence="1" id="KW-1133">Transmembrane helix</keyword>
<evidence type="ECO:0000256" key="1">
    <source>
        <dbReference type="SAM" id="Phobius"/>
    </source>
</evidence>
<gene>
    <name evidence="2" type="ORF">Megvenef_00841</name>
</gene>
<keyword evidence="1" id="KW-0812">Transmembrane</keyword>
<dbReference type="EMBL" id="JARJFB010000054">
    <property type="protein sequence ID" value="MEA0970872.1"/>
    <property type="molecule type" value="Genomic_DNA"/>
</dbReference>
<evidence type="ECO:0008006" key="4">
    <source>
        <dbReference type="Google" id="ProtNLM"/>
    </source>
</evidence>
<dbReference type="RefSeq" id="WP_322776769.1">
    <property type="nucleotide sequence ID" value="NZ_JARJFB010000054.1"/>
</dbReference>
<evidence type="ECO:0000313" key="2">
    <source>
        <dbReference type="EMBL" id="MEA0970872.1"/>
    </source>
</evidence>
<proteinExistence type="predicted"/>
<reference evidence="2 3" key="1">
    <citation type="submission" date="2023-03" db="EMBL/GenBank/DDBJ databases">
        <title>Host association and intracellularity evolved multiple times independently in the Rickettsiales.</title>
        <authorList>
            <person name="Castelli M."/>
            <person name="Nardi T."/>
            <person name="Gammuto L."/>
            <person name="Bellinzona G."/>
            <person name="Sabaneyeva E."/>
            <person name="Potekhin A."/>
            <person name="Serra V."/>
            <person name="Petroni G."/>
            <person name="Sassera D."/>
        </authorList>
    </citation>
    <scope>NUCLEOTIDE SEQUENCE [LARGE SCALE GENOMIC DNA]</scope>
    <source>
        <strain evidence="2 3">Sr 2-6</strain>
    </source>
</reference>
<keyword evidence="1" id="KW-0472">Membrane</keyword>
<dbReference type="Proteomes" id="UP001291687">
    <property type="component" value="Unassembled WGS sequence"/>
</dbReference>
<name>A0ABU5NCK3_9RICK</name>
<comment type="caution">
    <text evidence="2">The sequence shown here is derived from an EMBL/GenBank/DDBJ whole genome shotgun (WGS) entry which is preliminary data.</text>
</comment>
<feature type="transmembrane region" description="Helical" evidence="1">
    <location>
        <begin position="6"/>
        <end position="23"/>
    </location>
</feature>
<evidence type="ECO:0000313" key="3">
    <source>
        <dbReference type="Proteomes" id="UP001291687"/>
    </source>
</evidence>
<sequence>MLLEKSPIYIVFIVCLMSIYALFNIKENVMSIKGELTEVNNQVQDEIDKIHLLKAELAYLASPERLKALNDEYVKLSDTNLAQMEIDPIIQDKEVLEVRRVASVKLRSENTKWRYKKGPSKYVTMASGKK</sequence>
<organism evidence="2 3">
    <name type="scientific">Candidatus Megaera venefica</name>
    <dbReference type="NCBI Taxonomy" id="2055910"/>
    <lineage>
        <taxon>Bacteria</taxon>
        <taxon>Pseudomonadati</taxon>
        <taxon>Pseudomonadota</taxon>
        <taxon>Alphaproteobacteria</taxon>
        <taxon>Rickettsiales</taxon>
        <taxon>Rickettsiaceae</taxon>
        <taxon>Candidatus Megaera</taxon>
    </lineage>
</organism>
<accession>A0ABU5NCK3</accession>
<keyword evidence="3" id="KW-1185">Reference proteome</keyword>